<dbReference type="GO" id="GO:0140359">
    <property type="term" value="F:ABC-type transporter activity"/>
    <property type="evidence" value="ECO:0007669"/>
    <property type="project" value="InterPro"/>
</dbReference>
<dbReference type="SMART" id="SM00382">
    <property type="entry name" value="AAA"/>
    <property type="match status" value="1"/>
</dbReference>
<dbReference type="RefSeq" id="WP_097930891.1">
    <property type="nucleotide sequence ID" value="NZ_OCTN01000006.1"/>
</dbReference>
<dbReference type="InterPro" id="IPR012340">
    <property type="entry name" value="NA-bd_OB-fold"/>
</dbReference>
<dbReference type="Proteomes" id="UP000220034">
    <property type="component" value="Unassembled WGS sequence"/>
</dbReference>
<evidence type="ECO:0000259" key="5">
    <source>
        <dbReference type="PROSITE" id="PS50893"/>
    </source>
</evidence>
<dbReference type="SUPFAM" id="SSF52540">
    <property type="entry name" value="P-loop containing nucleoside triphosphate hydrolases"/>
    <property type="match status" value="1"/>
</dbReference>
<keyword evidence="4 6" id="KW-0067">ATP-binding</keyword>
<evidence type="ECO:0000313" key="7">
    <source>
        <dbReference type="Proteomes" id="UP000220034"/>
    </source>
</evidence>
<name>A0A2C9CUG8_9RHOB</name>
<gene>
    <name evidence="6" type="ORF">SAMN06273572_10629</name>
</gene>
<dbReference type="InterPro" id="IPR015855">
    <property type="entry name" value="ABC_transpr_MalK-like"/>
</dbReference>
<organism evidence="6 7">
    <name type="scientific">Pontivivens marinum</name>
    <dbReference type="NCBI Taxonomy" id="1690039"/>
    <lineage>
        <taxon>Bacteria</taxon>
        <taxon>Pseudomonadati</taxon>
        <taxon>Pseudomonadota</taxon>
        <taxon>Alphaproteobacteria</taxon>
        <taxon>Rhodobacterales</taxon>
        <taxon>Paracoccaceae</taxon>
        <taxon>Pontivivens</taxon>
    </lineage>
</organism>
<dbReference type="PROSITE" id="PS50893">
    <property type="entry name" value="ABC_TRANSPORTER_2"/>
    <property type="match status" value="1"/>
</dbReference>
<dbReference type="Pfam" id="PF08402">
    <property type="entry name" value="TOBE_2"/>
    <property type="match status" value="1"/>
</dbReference>
<dbReference type="InterPro" id="IPR008995">
    <property type="entry name" value="Mo/tungstate-bd_C_term_dom"/>
</dbReference>
<dbReference type="InterPro" id="IPR013611">
    <property type="entry name" value="Transp-assoc_OB_typ2"/>
</dbReference>
<dbReference type="Gene3D" id="3.40.50.300">
    <property type="entry name" value="P-loop containing nucleotide triphosphate hydrolases"/>
    <property type="match status" value="1"/>
</dbReference>
<comment type="similarity">
    <text evidence="1">Belongs to the ABC transporter superfamily.</text>
</comment>
<dbReference type="AlphaFoldDB" id="A0A2C9CUG8"/>
<dbReference type="CDD" id="cd03301">
    <property type="entry name" value="ABC_MalK_N"/>
    <property type="match status" value="1"/>
</dbReference>
<keyword evidence="7" id="KW-1185">Reference proteome</keyword>
<sequence>MANVSFTNVRKSFGDFTALESLDLEIHDGEFVALLGPSGCGKSTTLRMLAGLEFPTSGDISIGGRVVNDLAPGKRDIAMVFQSYALYPHMTVGENIAYPLKKRGLKKPERDEAVRRAAELLQLEPLLNRKPKQLSGGQQQRVALGRALVREPRVFLLDEPLSNLDAKLRSYMRAELIELHRRLGKTMVYVTHDQLEAMTMADRIVVMHGGRVQQFDTPDAVYNRPANRFVAGFIGTPPMNQIEGTVQGATFVVNSHRQPIKREAFAASLVDGPAVMGVRPEFVGIHDSGDGLPATVRLAENTGHETIVTLELPDGARIMSRVEAGRKLSVGQPVILRFDPAGIHLFEATENGARLNLDIPVAATLSQSA</sequence>
<evidence type="ECO:0000256" key="4">
    <source>
        <dbReference type="ARBA" id="ARBA00022840"/>
    </source>
</evidence>
<dbReference type="Gene3D" id="2.40.50.140">
    <property type="entry name" value="Nucleic acid-binding proteins"/>
    <property type="match status" value="1"/>
</dbReference>
<protein>
    <submittedName>
        <fullName evidence="6">Multiple sugar transport system ATP-binding protein</fullName>
    </submittedName>
</protein>
<evidence type="ECO:0000256" key="2">
    <source>
        <dbReference type="ARBA" id="ARBA00022448"/>
    </source>
</evidence>
<dbReference type="PANTHER" id="PTHR43875">
    <property type="entry name" value="MALTODEXTRIN IMPORT ATP-BINDING PROTEIN MSMX"/>
    <property type="match status" value="1"/>
</dbReference>
<dbReference type="EMBL" id="OCTN01000006">
    <property type="protein sequence ID" value="SOH94878.1"/>
    <property type="molecule type" value="Genomic_DNA"/>
</dbReference>
<dbReference type="GO" id="GO:0008643">
    <property type="term" value="P:carbohydrate transport"/>
    <property type="evidence" value="ECO:0007669"/>
    <property type="project" value="InterPro"/>
</dbReference>
<dbReference type="GO" id="GO:0005524">
    <property type="term" value="F:ATP binding"/>
    <property type="evidence" value="ECO:0007669"/>
    <property type="project" value="UniProtKB-KW"/>
</dbReference>
<proteinExistence type="inferred from homology"/>
<evidence type="ECO:0000256" key="1">
    <source>
        <dbReference type="ARBA" id="ARBA00005417"/>
    </source>
</evidence>
<feature type="domain" description="ABC transporter" evidence="5">
    <location>
        <begin position="4"/>
        <end position="234"/>
    </location>
</feature>
<accession>A0A2C9CUG8</accession>
<dbReference type="PANTHER" id="PTHR43875:SF1">
    <property type="entry name" value="OSMOPROTECTIVE COMPOUNDS UPTAKE ATP-BINDING PROTEIN GGTA"/>
    <property type="match status" value="1"/>
</dbReference>
<evidence type="ECO:0000313" key="6">
    <source>
        <dbReference type="EMBL" id="SOH94878.1"/>
    </source>
</evidence>
<evidence type="ECO:0000256" key="3">
    <source>
        <dbReference type="ARBA" id="ARBA00022741"/>
    </source>
</evidence>
<dbReference type="Pfam" id="PF00005">
    <property type="entry name" value="ABC_tran"/>
    <property type="match status" value="1"/>
</dbReference>
<dbReference type="GO" id="GO:0055052">
    <property type="term" value="C:ATP-binding cassette (ABC) transporter complex, substrate-binding subunit-containing"/>
    <property type="evidence" value="ECO:0007669"/>
    <property type="project" value="TreeGrafter"/>
</dbReference>
<keyword evidence="2" id="KW-0813">Transport</keyword>
<dbReference type="InterPro" id="IPR003593">
    <property type="entry name" value="AAA+_ATPase"/>
</dbReference>
<dbReference type="GO" id="GO:0016887">
    <property type="term" value="F:ATP hydrolysis activity"/>
    <property type="evidence" value="ECO:0007669"/>
    <property type="project" value="InterPro"/>
</dbReference>
<dbReference type="FunFam" id="3.40.50.300:FF:000042">
    <property type="entry name" value="Maltose/maltodextrin ABC transporter, ATP-binding protein"/>
    <property type="match status" value="1"/>
</dbReference>
<keyword evidence="3" id="KW-0547">Nucleotide-binding</keyword>
<dbReference type="SUPFAM" id="SSF50331">
    <property type="entry name" value="MOP-like"/>
    <property type="match status" value="1"/>
</dbReference>
<dbReference type="InterPro" id="IPR047641">
    <property type="entry name" value="ABC_transpr_MalK/UgpC-like"/>
</dbReference>
<dbReference type="InterPro" id="IPR017871">
    <property type="entry name" value="ABC_transporter-like_CS"/>
</dbReference>
<dbReference type="InterPro" id="IPR027417">
    <property type="entry name" value="P-loop_NTPase"/>
</dbReference>
<dbReference type="InterPro" id="IPR003439">
    <property type="entry name" value="ABC_transporter-like_ATP-bd"/>
</dbReference>
<dbReference type="Gene3D" id="2.40.50.100">
    <property type="match status" value="1"/>
</dbReference>
<reference evidence="7" key="1">
    <citation type="submission" date="2017-09" db="EMBL/GenBank/DDBJ databases">
        <authorList>
            <person name="Varghese N."/>
            <person name="Submissions S."/>
        </authorList>
    </citation>
    <scope>NUCLEOTIDE SEQUENCE [LARGE SCALE GENOMIC DNA]</scope>
    <source>
        <strain evidence="7">C7</strain>
    </source>
</reference>
<dbReference type="NCBIfam" id="NF008653">
    <property type="entry name" value="PRK11650.1"/>
    <property type="match status" value="1"/>
</dbReference>
<dbReference type="OrthoDB" id="8188565at2"/>
<keyword evidence="6" id="KW-0762">Sugar transport</keyword>
<dbReference type="PROSITE" id="PS00211">
    <property type="entry name" value="ABC_TRANSPORTER_1"/>
    <property type="match status" value="1"/>
</dbReference>